<comment type="caution">
    <text evidence="1">The sequence shown here is derived from an EMBL/GenBank/DDBJ whole genome shotgun (WGS) entry which is preliminary data.</text>
</comment>
<organism evidence="1 2">
    <name type="scientific">Methylobacterium crusticola</name>
    <dbReference type="NCBI Taxonomy" id="1697972"/>
    <lineage>
        <taxon>Bacteria</taxon>
        <taxon>Pseudomonadati</taxon>
        <taxon>Pseudomonadota</taxon>
        <taxon>Alphaproteobacteria</taxon>
        <taxon>Hyphomicrobiales</taxon>
        <taxon>Methylobacteriaceae</taxon>
        <taxon>Methylobacterium</taxon>
    </lineage>
</organism>
<dbReference type="EMBL" id="BPQH01000032">
    <property type="protein sequence ID" value="GJD53577.1"/>
    <property type="molecule type" value="Genomic_DNA"/>
</dbReference>
<dbReference type="InterPro" id="IPR015943">
    <property type="entry name" value="WD40/YVTN_repeat-like_dom_sf"/>
</dbReference>
<dbReference type="GO" id="GO:0016829">
    <property type="term" value="F:lyase activity"/>
    <property type="evidence" value="ECO:0007669"/>
    <property type="project" value="UniProtKB-KW"/>
</dbReference>
<accession>A0ABQ4R782</accession>
<dbReference type="PANTHER" id="PTHR31460:SF3">
    <property type="entry name" value="MESOCENTIN"/>
    <property type="match status" value="1"/>
</dbReference>
<reference evidence="1" key="1">
    <citation type="journal article" date="2021" name="Front. Microbiol.">
        <title>Comprehensive Comparative Genomics and Phenotyping of Methylobacterium Species.</title>
        <authorList>
            <person name="Alessa O."/>
            <person name="Ogura Y."/>
            <person name="Fujitani Y."/>
            <person name="Takami H."/>
            <person name="Hayashi T."/>
            <person name="Sahin N."/>
            <person name="Tani A."/>
        </authorList>
    </citation>
    <scope>NUCLEOTIDE SEQUENCE</scope>
    <source>
        <strain evidence="1">KCTC 52305</strain>
    </source>
</reference>
<keyword evidence="2" id="KW-1185">Reference proteome</keyword>
<proteinExistence type="predicted"/>
<dbReference type="PANTHER" id="PTHR31460">
    <property type="match status" value="1"/>
</dbReference>
<dbReference type="SUPFAM" id="SSF63829">
    <property type="entry name" value="Calcium-dependent phosphotriesterase"/>
    <property type="match status" value="1"/>
</dbReference>
<keyword evidence="1" id="KW-0456">Lyase</keyword>
<evidence type="ECO:0000313" key="2">
    <source>
        <dbReference type="Proteomes" id="UP001055167"/>
    </source>
</evidence>
<protein>
    <submittedName>
        <fullName evidence="1">Virginiamycin B lyase</fullName>
    </submittedName>
</protein>
<dbReference type="Gene3D" id="2.130.10.10">
    <property type="entry name" value="YVTN repeat-like/Quinoprotein amine dehydrogenase"/>
    <property type="match status" value="1"/>
</dbReference>
<reference evidence="1" key="2">
    <citation type="submission" date="2021-08" db="EMBL/GenBank/DDBJ databases">
        <authorList>
            <person name="Tani A."/>
            <person name="Ola A."/>
            <person name="Ogura Y."/>
            <person name="Katsura K."/>
            <person name="Hayashi T."/>
        </authorList>
    </citation>
    <scope>NUCLEOTIDE SEQUENCE</scope>
    <source>
        <strain evidence="1">KCTC 52305</strain>
    </source>
</reference>
<evidence type="ECO:0000313" key="1">
    <source>
        <dbReference type="EMBL" id="GJD53577.1"/>
    </source>
</evidence>
<dbReference type="Proteomes" id="UP001055167">
    <property type="component" value="Unassembled WGS sequence"/>
</dbReference>
<dbReference type="InterPro" id="IPR053224">
    <property type="entry name" value="Sensory_adhesion_molecule"/>
</dbReference>
<gene>
    <name evidence="1" type="primary">vgb_2</name>
    <name evidence="1" type="ORF">OPKNFCMD_6354</name>
</gene>
<name>A0ABQ4R782_9HYPH</name>
<sequence>MPENSRFPESVTSVSDGTLFVSSITDGGVLKIQGDGAATTAFLRPGVHGTRSTFGLLADERRGTLWVASNDATILGAPGPTSEEGGWVKALDLATGALKLSVRLPGGKALANDFALDAQGTLYVTNTLAPQILRLRPGATKFDVFVESEALKDGLDGIAFGTDGNLYVNTFLGGGLFRIDVKDGAAGRVTKLETTRSLKFPDGLRPFKDGFLMVEGSGALSRVRISGDGARIEPVGQFAGPTGVTVAGDRIWVAEGQLSLISAAAKDSREAPSFHLRSVDVE</sequence>